<accession>A0A5M9MSH0</accession>
<dbReference type="VEuPathDB" id="FungiDB:EYZ11_004760"/>
<dbReference type="PANTHER" id="PTHR13265:SF0">
    <property type="entry name" value="HPR1"/>
    <property type="match status" value="1"/>
</dbReference>
<reference evidence="2 3" key="1">
    <citation type="submission" date="2019-08" db="EMBL/GenBank/DDBJ databases">
        <title>The genome sequence of a newly discovered highly antifungal drug resistant Aspergillus species, Aspergillus tanneri NIH 1004.</title>
        <authorList>
            <person name="Mounaud S."/>
            <person name="Singh I."/>
            <person name="Joardar V."/>
            <person name="Pakala S."/>
            <person name="Pakala S."/>
            <person name="Venepally P."/>
            <person name="Chung J.K."/>
            <person name="Losada L."/>
            <person name="Nierman W.C."/>
        </authorList>
    </citation>
    <scope>NUCLEOTIDE SEQUENCE [LARGE SCALE GENOMIC DNA]</scope>
    <source>
        <strain evidence="2 3">NIH1004</strain>
    </source>
</reference>
<dbReference type="OrthoDB" id="10257415at2759"/>
<dbReference type="AlphaFoldDB" id="A0A5M9MSH0"/>
<dbReference type="GO" id="GO:0000445">
    <property type="term" value="C:THO complex part of transcription export complex"/>
    <property type="evidence" value="ECO:0007669"/>
    <property type="project" value="TreeGrafter"/>
</dbReference>
<name>A0A5M9MSH0_9EURO</name>
<dbReference type="GO" id="GO:0006406">
    <property type="term" value="P:mRNA export from nucleus"/>
    <property type="evidence" value="ECO:0007669"/>
    <property type="project" value="TreeGrafter"/>
</dbReference>
<dbReference type="InterPro" id="IPR021861">
    <property type="entry name" value="THO_THOC1"/>
</dbReference>
<evidence type="ECO:0000313" key="3">
    <source>
        <dbReference type="Proteomes" id="UP000324241"/>
    </source>
</evidence>
<organism evidence="2 3">
    <name type="scientific">Aspergillus tanneri</name>
    <dbReference type="NCBI Taxonomy" id="1220188"/>
    <lineage>
        <taxon>Eukaryota</taxon>
        <taxon>Fungi</taxon>
        <taxon>Dikarya</taxon>
        <taxon>Ascomycota</taxon>
        <taxon>Pezizomycotina</taxon>
        <taxon>Eurotiomycetes</taxon>
        <taxon>Eurotiomycetidae</taxon>
        <taxon>Eurotiales</taxon>
        <taxon>Aspergillaceae</taxon>
        <taxon>Aspergillus</taxon>
        <taxon>Aspergillus subgen. Circumdati</taxon>
    </lineage>
</organism>
<comment type="caution">
    <text evidence="2">The sequence shown here is derived from an EMBL/GenBank/DDBJ whole genome shotgun (WGS) entry which is preliminary data.</text>
</comment>
<dbReference type="VEuPathDB" id="FungiDB:EYZ11_004752"/>
<evidence type="ECO:0000256" key="1">
    <source>
        <dbReference type="SAM" id="MobiDB-lite"/>
    </source>
</evidence>
<feature type="region of interest" description="Disordered" evidence="1">
    <location>
        <begin position="329"/>
        <end position="353"/>
    </location>
</feature>
<feature type="region of interest" description="Disordered" evidence="1">
    <location>
        <begin position="242"/>
        <end position="265"/>
    </location>
</feature>
<proteinExistence type="predicted"/>
<dbReference type="RefSeq" id="XP_033429432.1">
    <property type="nucleotide sequence ID" value="XM_033567437.1"/>
</dbReference>
<dbReference type="Proteomes" id="UP000324241">
    <property type="component" value="Unassembled WGS sequence"/>
</dbReference>
<evidence type="ECO:0000313" key="2">
    <source>
        <dbReference type="EMBL" id="KAA8650071.1"/>
    </source>
</evidence>
<dbReference type="PANTHER" id="PTHR13265">
    <property type="entry name" value="THO COMPLEX SUBUNIT 1"/>
    <property type="match status" value="1"/>
</dbReference>
<dbReference type="Pfam" id="PF11957">
    <property type="entry name" value="efThoc1"/>
    <property type="match status" value="1"/>
</dbReference>
<sequence>MTDVDAESIHVYRRLVDDLLAKADQVKPDKQIEPPLTETHLGESIWLVQGKDEQVTKRFSQQTQFAAVEIAFREKFYSLLATTSIDELAFIQIWNLLDIISIFSDNGQCEPGLIFWLIEELLDSQTIDGCRKVFDYLESRRERNTKKHFKQKSLVILRSCNELLRRLSRAEDTVFCGRVFIFLFQSFPLGDKSAVNLRGEYHTDNVTTFDENIEADSKENRDRDVEMSNGQDAPEMVEDIKEHDTHASNADSQTHTRKSSKTPKLLVSKCDDEHKETKVDLHALYPMFWGLQAYFSAPTKAFDPQHFSIFKSGLEATLSAFRSVNTEIENSGTSRMSEETRKPTRRKRTADGQEIASSFNPKYLTSRDLFGLEVNDTAFRRHVLVQALILLDFMLSLTPTAKAKLIDLTNKSVLYGFVLSEEDTTWAMKMRKAIEEYLQEGIGGKFYYRMVDTVLSRDKNWVRWKAEGCPLIEKLAVSVTEYLGAREHATKVYANKRLRPSPMGSLDLKFLSEGVSTTGVGKLKEPERFTIPTPDSFMMGIMDDELEIDTAQSKDDKEHAIRAKASKTWRILRLAARSKLAVFDKIEDGKNLKVLFENCQPNEGTPQALESDVTAKAKASTESQDNELIQDAGVSTAAEKESSSVAAEQSTSDLKDAITAEGQDT</sequence>
<gene>
    <name evidence="2" type="primary">THOC1</name>
    <name evidence="2" type="ORF">ATNIH1004_002752</name>
</gene>
<dbReference type="EMBL" id="QUQM01000001">
    <property type="protein sequence ID" value="KAA8650071.1"/>
    <property type="molecule type" value="Genomic_DNA"/>
</dbReference>
<dbReference type="GeneID" id="54325454"/>
<feature type="region of interest" description="Disordered" evidence="1">
    <location>
        <begin position="602"/>
        <end position="665"/>
    </location>
</feature>
<protein>
    <submittedName>
        <fullName evidence="2">THO complex subunit 1</fullName>
    </submittedName>
</protein>